<name>A0AAU7E645_9BACT</name>
<dbReference type="Pfam" id="PF06306">
    <property type="entry name" value="CgtA"/>
    <property type="match status" value="1"/>
</dbReference>
<protein>
    <submittedName>
        <fullName evidence="1">Beta-1,4-N-acetylgalactosaminyltransferase</fullName>
    </submittedName>
</protein>
<dbReference type="SUPFAM" id="SSF53448">
    <property type="entry name" value="Nucleotide-diphospho-sugar transferases"/>
    <property type="match status" value="1"/>
</dbReference>
<organism evidence="1">
    <name type="scientific">Campylobacter sp. CCS1377</name>
    <dbReference type="NCBI Taxonomy" id="3158229"/>
    <lineage>
        <taxon>Bacteria</taxon>
        <taxon>Pseudomonadati</taxon>
        <taxon>Campylobacterota</taxon>
        <taxon>Epsilonproteobacteria</taxon>
        <taxon>Campylobacterales</taxon>
        <taxon>Campylobacteraceae</taxon>
        <taxon>Campylobacter</taxon>
    </lineage>
</organism>
<reference evidence="1" key="1">
    <citation type="submission" date="2024-05" db="EMBL/GenBank/DDBJ databases">
        <title>Campylobacter coli isolated from environmental waters in Slovenia.</title>
        <authorList>
            <person name="Zautner A.E."/>
            <person name="Bunk B."/>
            <person name="Riedel T."/>
            <person name="Sproeer C."/>
        </authorList>
    </citation>
    <scope>NUCLEOTIDE SEQUENCE</scope>
    <source>
        <strain evidence="1">CCS1377</strain>
    </source>
</reference>
<dbReference type="InterPro" id="IPR029044">
    <property type="entry name" value="Nucleotide-diphossugar_trans"/>
</dbReference>
<evidence type="ECO:0000313" key="1">
    <source>
        <dbReference type="EMBL" id="XBJ28693.1"/>
    </source>
</evidence>
<sequence>MLRYFVQKILVEILSGLLVKRKLRRKIRTAFKHRVINIKKAKVYINQNCLRLINDNSNHNFLNLNKNIYNSKHKGFFDFDSKSKDPKSPLNPWAFIRVKNEAITLRASLESILPAIQRGVIGYNDCTDGSEEIILEFCKQYPSFIPIKYPYEVQIENPQSEENKLYSYYNYVASFIPQGEWLIKIDVDHYYDAKKLYKSFYIPRRNYHVVSYSRIDFIFNEEKFYIYQDKNGIILKAPGDCLLIQNTNLFWKEILIEGDTFNWNIVKNDIKNAKSYEILNARNRIYFTTELNNYHFPFIKSCRKNDYKQLNWISLDEFIENYKEKLKDQIDFEMIEYKTLKQIYEKLTSSANDKI</sequence>
<dbReference type="AlphaFoldDB" id="A0AAU7E645"/>
<gene>
    <name evidence="1" type="ORF">AAH949_06205</name>
</gene>
<dbReference type="InterPro" id="IPR010446">
    <property type="entry name" value="GalNAc_Trfase_b"/>
</dbReference>
<accession>A0AAU7E645</accession>
<dbReference type="RefSeq" id="WP_348518249.1">
    <property type="nucleotide sequence ID" value="NZ_CP155620.1"/>
</dbReference>
<proteinExistence type="predicted"/>
<dbReference type="EMBL" id="CP155620">
    <property type="protein sequence ID" value="XBJ28693.1"/>
    <property type="molecule type" value="Genomic_DNA"/>
</dbReference>